<evidence type="ECO:0000313" key="11">
    <source>
        <dbReference type="Proteomes" id="UP001139887"/>
    </source>
</evidence>
<dbReference type="PANTHER" id="PTHR46567">
    <property type="entry name" value="MEDIATOR OF RNA POLYMERASE II TRANSCRIPTION SUBUNIT 12"/>
    <property type="match status" value="1"/>
</dbReference>
<dbReference type="InterPro" id="IPR019035">
    <property type="entry name" value="Mediator_Med12"/>
</dbReference>
<dbReference type="PANTHER" id="PTHR46567:SF1">
    <property type="entry name" value="MEDIATOR OF RNA POLYMERASE II TRANSCRIPTION SUBUNIT 12"/>
    <property type="match status" value="1"/>
</dbReference>
<dbReference type="SMART" id="SM01281">
    <property type="entry name" value="Med12"/>
    <property type="match status" value="1"/>
</dbReference>
<accession>A0A9W8I5W1</accession>
<dbReference type="GO" id="GO:0016592">
    <property type="term" value="C:mediator complex"/>
    <property type="evidence" value="ECO:0007669"/>
    <property type="project" value="InterPro"/>
</dbReference>
<keyword evidence="6" id="KW-0539">Nucleus</keyword>
<sequence>MNTTTPGSTSTGGGAKRLRNERHGWRADMQPLRKYTPTPTSGTAPLHRHLNYGYADFSPATMQMSENQLTERTIRYGFVDMPVVKEHRSCHEIVYDRLRDARVFQELQSFAAGVAQRQWARGRVLTNSLPRLPNRSVRSDEQREEWLHSLSNPHVPLSTLVAGVPFGLRGERLLESLYSQNVSVTRSIWAIRLIGLYEMMASQTRVCDRALLKQLEAQYTPTWSRQFTSYVEHTLQNAPTAEGSVSDEWMRQWQFCLQMMHAQYDQGLLDQRMLVSWLVTQLRQAPVDKCMILLQVVQDYTSEIARSRNPLRKLIAAVVFRIEQSARYPSLHRLHEQLGAYLTKLFFSMPDAFVEPSTWHAHRSALHTASTFIDDKQRQSLLALISQANARNCRFACLADDSSEQVEEQPVDIHERLFRDLDAINPDTDITSVLKRVFGDSKEQINGHRVRIVCYWAASCQMPEKQFRQLVAARLCRLHLDCLDSTAKSQLQSAIVSFLDIYPLPDDKDQRECAVRSVCSLLEHLADVECFSFSKYLQLLTARGDFFGTRLKQPRAQRHLSLVSSLPANSAEARRQQRLLLYDCEYKVTNSTGVALQLQKALCAALPFMIAYTCAAPLRAKLGKSDQGGIDLDIVRWWMPCLKDPFDSDLLPAPSYFTNCSLQSSLAQQSCIKEWIAPLVDHFDDEHMLATNMLGQLRQLLKSAQRNDIDLVVNHRLLPMVYDYVVKDVTVGVDNWRVITQPGTSLLNRRQAAVVISVLIEAGYFSQLLDFLLWLLAHTRASHIISLSHATLRRFTHAWVLLGRLSRAVTAIEQSFTGGSESFDFESLRTLQYWHSVEPEIVQLAYQRVSAEYESFVGSHASMLVAQGSGHVPSQLSTGKELLQLAQQLVRDRAREAISSAADEIDWAILPCFQKLARVAFSATSHQRIDLGTSSLHTDLSSLPASTLKPRLQSMLTYIVTEAIRAALHTGHTFKLRADERALDEVSLRTFIDICVLFIRWFALNSGLLSEPAEFASPLLAALESASGEWVLSNETAVTGSLNAANSLSNEQQSSELEIAMFIGHSLVT</sequence>
<evidence type="ECO:0000256" key="3">
    <source>
        <dbReference type="ARBA" id="ARBA00019622"/>
    </source>
</evidence>
<evidence type="ECO:0000256" key="6">
    <source>
        <dbReference type="ARBA" id="ARBA00023242"/>
    </source>
</evidence>
<evidence type="ECO:0000256" key="2">
    <source>
        <dbReference type="ARBA" id="ARBA00010289"/>
    </source>
</evidence>
<comment type="similarity">
    <text evidence="2">Belongs to the Mediator complex subunit 12 family.</text>
</comment>
<dbReference type="Pfam" id="PF09497">
    <property type="entry name" value="Med12"/>
    <property type="match status" value="1"/>
</dbReference>
<keyword evidence="5" id="KW-0804">Transcription</keyword>
<dbReference type="EMBL" id="JANBUW010000603">
    <property type="protein sequence ID" value="KAJ2846185.1"/>
    <property type="molecule type" value="Genomic_DNA"/>
</dbReference>
<dbReference type="AlphaFoldDB" id="A0A9W8I5W1"/>
<dbReference type="Proteomes" id="UP001139887">
    <property type="component" value="Unassembled WGS sequence"/>
</dbReference>
<organism evidence="10 11">
    <name type="scientific">Coemansia brasiliensis</name>
    <dbReference type="NCBI Taxonomy" id="2650707"/>
    <lineage>
        <taxon>Eukaryota</taxon>
        <taxon>Fungi</taxon>
        <taxon>Fungi incertae sedis</taxon>
        <taxon>Zoopagomycota</taxon>
        <taxon>Kickxellomycotina</taxon>
        <taxon>Kickxellomycetes</taxon>
        <taxon>Kickxellales</taxon>
        <taxon>Kickxellaceae</taxon>
        <taxon>Coemansia</taxon>
    </lineage>
</organism>
<name>A0A9W8I5W1_9FUNG</name>
<proteinExistence type="inferred from homology"/>
<feature type="region of interest" description="Disordered" evidence="8">
    <location>
        <begin position="1"/>
        <end position="47"/>
    </location>
</feature>
<feature type="domain" description="Mediator complex subunit Med12" evidence="9">
    <location>
        <begin position="129"/>
        <end position="192"/>
    </location>
</feature>
<feature type="non-terminal residue" evidence="10">
    <location>
        <position position="1069"/>
    </location>
</feature>
<keyword evidence="4" id="KW-0805">Transcription regulation</keyword>
<evidence type="ECO:0000256" key="4">
    <source>
        <dbReference type="ARBA" id="ARBA00023015"/>
    </source>
</evidence>
<evidence type="ECO:0000259" key="9">
    <source>
        <dbReference type="SMART" id="SM01281"/>
    </source>
</evidence>
<comment type="subcellular location">
    <subcellularLocation>
        <location evidence="1">Nucleus</location>
    </subcellularLocation>
</comment>
<evidence type="ECO:0000256" key="5">
    <source>
        <dbReference type="ARBA" id="ARBA00023163"/>
    </source>
</evidence>
<evidence type="ECO:0000256" key="8">
    <source>
        <dbReference type="SAM" id="MobiDB-lite"/>
    </source>
</evidence>
<dbReference type="GO" id="GO:0006357">
    <property type="term" value="P:regulation of transcription by RNA polymerase II"/>
    <property type="evidence" value="ECO:0007669"/>
    <property type="project" value="InterPro"/>
</dbReference>
<evidence type="ECO:0000313" key="10">
    <source>
        <dbReference type="EMBL" id="KAJ2846185.1"/>
    </source>
</evidence>
<comment type="caution">
    <text evidence="10">The sequence shown here is derived from an EMBL/GenBank/DDBJ whole genome shotgun (WGS) entry which is preliminary data.</text>
</comment>
<reference evidence="10" key="1">
    <citation type="submission" date="2022-07" db="EMBL/GenBank/DDBJ databases">
        <title>Phylogenomic reconstructions and comparative analyses of Kickxellomycotina fungi.</title>
        <authorList>
            <person name="Reynolds N.K."/>
            <person name="Stajich J.E."/>
            <person name="Barry K."/>
            <person name="Grigoriev I.V."/>
            <person name="Crous P."/>
            <person name="Smith M.E."/>
        </authorList>
    </citation>
    <scope>NUCLEOTIDE SEQUENCE</scope>
    <source>
        <strain evidence="10">NRRL 1566</strain>
    </source>
</reference>
<evidence type="ECO:0000256" key="7">
    <source>
        <dbReference type="ARBA" id="ARBA00032010"/>
    </source>
</evidence>
<protein>
    <recommendedName>
        <fullName evidence="3">Mediator of RNA polymerase II transcription subunit 12</fullName>
    </recommendedName>
    <alternativeName>
        <fullName evidence="7">Mediator complex subunit 12</fullName>
    </alternativeName>
</protein>
<dbReference type="OrthoDB" id="20828at2759"/>
<gene>
    <name evidence="10" type="ORF">IWW36_004470</name>
</gene>
<dbReference type="GO" id="GO:0003712">
    <property type="term" value="F:transcription coregulator activity"/>
    <property type="evidence" value="ECO:0007669"/>
    <property type="project" value="InterPro"/>
</dbReference>
<keyword evidence="11" id="KW-1185">Reference proteome</keyword>
<evidence type="ECO:0000256" key="1">
    <source>
        <dbReference type="ARBA" id="ARBA00004123"/>
    </source>
</evidence>